<dbReference type="Pfam" id="PF09731">
    <property type="entry name" value="Mitofilin"/>
    <property type="match status" value="1"/>
</dbReference>
<evidence type="ECO:0000256" key="4">
    <source>
        <dbReference type="ARBA" id="ARBA00022692"/>
    </source>
</evidence>
<dbReference type="AlphaFoldDB" id="A0A0D7B9Q6"/>
<evidence type="ECO:0000256" key="10">
    <source>
        <dbReference type="ARBA" id="ARBA00025571"/>
    </source>
</evidence>
<protein>
    <recommendedName>
        <fullName evidence="3 11">MICOS complex subunit MIC60</fullName>
    </recommendedName>
    <alternativeName>
        <fullName evidence="11">Mitofilin</fullName>
    </alternativeName>
</protein>
<dbReference type="STRING" id="1314674.A0A0D7B9Q6"/>
<evidence type="ECO:0000256" key="3">
    <source>
        <dbReference type="ARBA" id="ARBA00018116"/>
    </source>
</evidence>
<keyword evidence="6" id="KW-1133">Transmembrane helix</keyword>
<dbReference type="GO" id="GO:0042407">
    <property type="term" value="P:cristae formation"/>
    <property type="evidence" value="ECO:0007669"/>
    <property type="project" value="TreeGrafter"/>
</dbReference>
<dbReference type="Proteomes" id="UP000054007">
    <property type="component" value="Unassembled WGS sequence"/>
</dbReference>
<accession>A0A0D7B9Q6</accession>
<feature type="non-terminal residue" evidence="12">
    <location>
        <position position="1"/>
    </location>
</feature>
<comment type="subcellular location">
    <subcellularLocation>
        <location evidence="1 11">Mitochondrion inner membrane</location>
        <topology evidence="1 11">Single-pass membrane protein</topology>
    </subcellularLocation>
</comment>
<dbReference type="PANTHER" id="PTHR15415">
    <property type="entry name" value="MITOFILIN"/>
    <property type="match status" value="1"/>
</dbReference>
<comment type="similarity">
    <text evidence="2 11">Belongs to the MICOS complex subunit Mic60 family.</text>
</comment>
<evidence type="ECO:0000256" key="7">
    <source>
        <dbReference type="ARBA" id="ARBA00023054"/>
    </source>
</evidence>
<evidence type="ECO:0000256" key="8">
    <source>
        <dbReference type="ARBA" id="ARBA00023128"/>
    </source>
</evidence>
<keyword evidence="8 11" id="KW-0496">Mitochondrion</keyword>
<keyword evidence="9" id="KW-0472">Membrane</keyword>
<evidence type="ECO:0000313" key="12">
    <source>
        <dbReference type="EMBL" id="KIY67283.1"/>
    </source>
</evidence>
<evidence type="ECO:0000256" key="11">
    <source>
        <dbReference type="RuleBase" id="RU363000"/>
    </source>
</evidence>
<dbReference type="OrthoDB" id="10261039at2759"/>
<evidence type="ECO:0000256" key="6">
    <source>
        <dbReference type="ARBA" id="ARBA00022989"/>
    </source>
</evidence>
<dbReference type="PANTHER" id="PTHR15415:SF7">
    <property type="entry name" value="MICOS COMPLEX SUBUNIT MIC60"/>
    <property type="match status" value="1"/>
</dbReference>
<organism evidence="12 13">
    <name type="scientific">Cylindrobasidium torrendii FP15055 ss-10</name>
    <dbReference type="NCBI Taxonomy" id="1314674"/>
    <lineage>
        <taxon>Eukaryota</taxon>
        <taxon>Fungi</taxon>
        <taxon>Dikarya</taxon>
        <taxon>Basidiomycota</taxon>
        <taxon>Agaricomycotina</taxon>
        <taxon>Agaricomycetes</taxon>
        <taxon>Agaricomycetidae</taxon>
        <taxon>Agaricales</taxon>
        <taxon>Marasmiineae</taxon>
        <taxon>Physalacriaceae</taxon>
        <taxon>Cylindrobasidium</taxon>
    </lineage>
</organism>
<sequence>GLVEGSDVNSVLARTEYYLNEKDLDSATRELNQLKGTAQVLTSDWLAAARKRLEVEQALEVVHTQATLASVLLV</sequence>
<dbReference type="EMBL" id="KN880530">
    <property type="protein sequence ID" value="KIY67283.1"/>
    <property type="molecule type" value="Genomic_DNA"/>
</dbReference>
<gene>
    <name evidence="12" type="ORF">CYLTODRAFT_353529</name>
</gene>
<proteinExistence type="inferred from homology"/>
<dbReference type="InterPro" id="IPR019133">
    <property type="entry name" value="MIC60"/>
</dbReference>
<evidence type="ECO:0000313" key="13">
    <source>
        <dbReference type="Proteomes" id="UP000054007"/>
    </source>
</evidence>
<keyword evidence="7" id="KW-0175">Coiled coil</keyword>
<keyword evidence="5 11" id="KW-0999">Mitochondrion inner membrane</keyword>
<dbReference type="GO" id="GO:0061617">
    <property type="term" value="C:MICOS complex"/>
    <property type="evidence" value="ECO:0007669"/>
    <property type="project" value="TreeGrafter"/>
</dbReference>
<evidence type="ECO:0000256" key="5">
    <source>
        <dbReference type="ARBA" id="ARBA00022792"/>
    </source>
</evidence>
<keyword evidence="13" id="KW-1185">Reference proteome</keyword>
<comment type="subunit">
    <text evidence="11">Component of the mitochondrial contact site and cristae organizing system (MICOS) complex.</text>
</comment>
<evidence type="ECO:0000256" key="2">
    <source>
        <dbReference type="ARBA" id="ARBA00010877"/>
    </source>
</evidence>
<keyword evidence="4 11" id="KW-0812">Transmembrane</keyword>
<reference evidence="12 13" key="1">
    <citation type="journal article" date="2015" name="Fungal Genet. Biol.">
        <title>Evolution of novel wood decay mechanisms in Agaricales revealed by the genome sequences of Fistulina hepatica and Cylindrobasidium torrendii.</title>
        <authorList>
            <person name="Floudas D."/>
            <person name="Held B.W."/>
            <person name="Riley R."/>
            <person name="Nagy L.G."/>
            <person name="Koehler G."/>
            <person name="Ransdell A.S."/>
            <person name="Younus H."/>
            <person name="Chow J."/>
            <person name="Chiniquy J."/>
            <person name="Lipzen A."/>
            <person name="Tritt A."/>
            <person name="Sun H."/>
            <person name="Haridas S."/>
            <person name="LaButti K."/>
            <person name="Ohm R.A."/>
            <person name="Kues U."/>
            <person name="Blanchette R.A."/>
            <person name="Grigoriev I.V."/>
            <person name="Minto R.E."/>
            <person name="Hibbett D.S."/>
        </authorList>
    </citation>
    <scope>NUCLEOTIDE SEQUENCE [LARGE SCALE GENOMIC DNA]</scope>
    <source>
        <strain evidence="12 13">FP15055 ss-10</strain>
    </source>
</reference>
<comment type="function">
    <text evidence="10">Component of the MICOS complex, a large protein complex of the mitochondrial inner membrane that plays crucial roles in the maintenance of crista junctions, inner membrane architecture, and formation of contact sites to the outer membrane. Plays a role in keeping cristae membranes connected to the inner boundary membrane. Also promotes protein import via the mitochondrial intermembrane space assembly (MIA) pathway.</text>
</comment>
<name>A0A0D7B9Q6_9AGAR</name>
<evidence type="ECO:0000256" key="9">
    <source>
        <dbReference type="ARBA" id="ARBA00023136"/>
    </source>
</evidence>
<evidence type="ECO:0000256" key="1">
    <source>
        <dbReference type="ARBA" id="ARBA00004434"/>
    </source>
</evidence>